<proteinExistence type="predicted"/>
<feature type="compositionally biased region" description="Polar residues" evidence="1">
    <location>
        <begin position="42"/>
        <end position="64"/>
    </location>
</feature>
<dbReference type="AlphaFoldDB" id="A0A377ZV11"/>
<evidence type="ECO:0000256" key="1">
    <source>
        <dbReference type="SAM" id="MobiDB-lite"/>
    </source>
</evidence>
<evidence type="ECO:0000313" key="3">
    <source>
        <dbReference type="Proteomes" id="UP000254487"/>
    </source>
</evidence>
<evidence type="ECO:0000313" key="2">
    <source>
        <dbReference type="EMBL" id="STU83523.1"/>
    </source>
</evidence>
<gene>
    <name evidence="2" type="ORF">NCTC10313_04015</name>
</gene>
<sequence>MQKIAGETGVVISSGEDQRGMVRTVAGVGIKSIRPPTRGRVATSTVSSWPASITGSRLSSHSAR</sequence>
<feature type="region of interest" description="Disordered" evidence="1">
    <location>
        <begin position="36"/>
        <end position="64"/>
    </location>
</feature>
<dbReference type="Proteomes" id="UP000254487">
    <property type="component" value="Unassembled WGS sequence"/>
</dbReference>
<protein>
    <submittedName>
        <fullName evidence="2">Uncharacterized protein</fullName>
    </submittedName>
</protein>
<reference evidence="2 3" key="1">
    <citation type="submission" date="2018-06" db="EMBL/GenBank/DDBJ databases">
        <authorList>
            <consortium name="Pathogen Informatics"/>
            <person name="Doyle S."/>
        </authorList>
    </citation>
    <scope>NUCLEOTIDE SEQUENCE [LARGE SCALE GENOMIC DNA]</scope>
    <source>
        <strain evidence="2 3">NCTC10313</strain>
    </source>
</reference>
<name>A0A377ZV11_KLEPO</name>
<organism evidence="2 3">
    <name type="scientific">Klebsiella pneumoniae subsp. ozaenae</name>
    <dbReference type="NCBI Taxonomy" id="574"/>
    <lineage>
        <taxon>Bacteria</taxon>
        <taxon>Pseudomonadati</taxon>
        <taxon>Pseudomonadota</taxon>
        <taxon>Gammaproteobacteria</taxon>
        <taxon>Enterobacterales</taxon>
        <taxon>Enterobacteriaceae</taxon>
        <taxon>Klebsiella/Raoultella group</taxon>
        <taxon>Klebsiella</taxon>
        <taxon>Klebsiella pneumoniae complex</taxon>
    </lineage>
</organism>
<accession>A0A377ZV11</accession>
<dbReference type="EMBL" id="UGLW01000003">
    <property type="protein sequence ID" value="STU83523.1"/>
    <property type="molecule type" value="Genomic_DNA"/>
</dbReference>